<evidence type="ECO:0000313" key="1">
    <source>
        <dbReference type="EMBL" id="ACK52002.1"/>
    </source>
</evidence>
<gene>
    <name evidence="1" type="ordered locus">Msil_3093</name>
</gene>
<accession>B8EKX4</accession>
<proteinExistence type="predicted"/>
<dbReference type="EMBL" id="CP001280">
    <property type="protein sequence ID" value="ACK52002.1"/>
    <property type="molecule type" value="Genomic_DNA"/>
</dbReference>
<name>B8EKX4_METSB</name>
<dbReference type="AlphaFoldDB" id="B8EKX4"/>
<evidence type="ECO:0000313" key="2">
    <source>
        <dbReference type="Proteomes" id="UP000002257"/>
    </source>
</evidence>
<dbReference type="KEGG" id="msl:Msil_3093"/>
<reference evidence="1 2" key="1">
    <citation type="journal article" date="2010" name="J. Bacteriol.">
        <title>Complete genome sequence of the aerobic facultative methanotroph Methylocella silvestris BL2.</title>
        <authorList>
            <person name="Chen Y."/>
            <person name="Crombie A."/>
            <person name="Rahman M.T."/>
            <person name="Dedysh S.N."/>
            <person name="Liesack W."/>
            <person name="Stott M.B."/>
            <person name="Alam M."/>
            <person name="Theisen A.R."/>
            <person name="Murrell J.C."/>
            <person name="Dunfield P.F."/>
        </authorList>
    </citation>
    <scope>NUCLEOTIDE SEQUENCE [LARGE SCALE GENOMIC DNA]</scope>
    <source>
        <strain evidence="2">DSM 15510 / CIP 108128 / LMG 27833 / NCIMB 13906 / BL2</strain>
    </source>
</reference>
<dbReference type="RefSeq" id="WP_012592071.1">
    <property type="nucleotide sequence ID" value="NC_011666.1"/>
</dbReference>
<dbReference type="Proteomes" id="UP000002257">
    <property type="component" value="Chromosome"/>
</dbReference>
<protein>
    <submittedName>
        <fullName evidence="1">Uncharacterized protein</fullName>
    </submittedName>
</protein>
<organism evidence="1 2">
    <name type="scientific">Methylocella silvestris (strain DSM 15510 / CIP 108128 / LMG 27833 / NCIMB 13906 / BL2)</name>
    <dbReference type="NCBI Taxonomy" id="395965"/>
    <lineage>
        <taxon>Bacteria</taxon>
        <taxon>Pseudomonadati</taxon>
        <taxon>Pseudomonadota</taxon>
        <taxon>Alphaproteobacteria</taxon>
        <taxon>Hyphomicrobiales</taxon>
        <taxon>Beijerinckiaceae</taxon>
        <taxon>Methylocella</taxon>
    </lineage>
</organism>
<sequence length="103" mass="11583">MIKLEALNLIISGNDRDDLLYEWYLNERAENPETIRPADFNKVERAPAIGPKVDEYERQICRAVMRIAKSRVGAAILGAAMRLPEPLYVLPIGERDAVMMGGI</sequence>
<dbReference type="HOGENOM" id="CLU_2260480_0_0_5"/>
<keyword evidence="2" id="KW-1185">Reference proteome</keyword>